<evidence type="ECO:0000256" key="9">
    <source>
        <dbReference type="SAM" id="Phobius"/>
    </source>
</evidence>
<dbReference type="InterPro" id="IPR007369">
    <property type="entry name" value="Peptidase_A22B_SPP"/>
</dbReference>
<feature type="transmembrane region" description="Helical" evidence="9">
    <location>
        <begin position="98"/>
        <end position="124"/>
    </location>
</feature>
<dbReference type="GO" id="GO:0033619">
    <property type="term" value="P:membrane protein proteolysis"/>
    <property type="evidence" value="ECO:0007669"/>
    <property type="project" value="TreeGrafter"/>
</dbReference>
<organism evidence="10 11">
    <name type="scientific">Papiliotrema laurentii</name>
    <name type="common">Cryptococcus laurentii</name>
    <dbReference type="NCBI Taxonomy" id="5418"/>
    <lineage>
        <taxon>Eukaryota</taxon>
        <taxon>Fungi</taxon>
        <taxon>Dikarya</taxon>
        <taxon>Basidiomycota</taxon>
        <taxon>Agaricomycotina</taxon>
        <taxon>Tremellomycetes</taxon>
        <taxon>Tremellales</taxon>
        <taxon>Rhynchogastremaceae</taxon>
        <taxon>Papiliotrema</taxon>
    </lineage>
</organism>
<evidence type="ECO:0000256" key="3">
    <source>
        <dbReference type="ARBA" id="ARBA00022692"/>
    </source>
</evidence>
<keyword evidence="7 9" id="KW-0472">Membrane</keyword>
<dbReference type="SMART" id="SM00730">
    <property type="entry name" value="PSN"/>
    <property type="match status" value="1"/>
</dbReference>
<dbReference type="GO" id="GO:0006465">
    <property type="term" value="P:signal peptide processing"/>
    <property type="evidence" value="ECO:0007669"/>
    <property type="project" value="TreeGrafter"/>
</dbReference>
<feature type="transmembrane region" description="Helical" evidence="9">
    <location>
        <begin position="200"/>
        <end position="226"/>
    </location>
</feature>
<keyword evidence="5" id="KW-0256">Endoplasmic reticulum</keyword>
<evidence type="ECO:0000256" key="5">
    <source>
        <dbReference type="ARBA" id="ARBA00022824"/>
    </source>
</evidence>
<feature type="transmembrane region" description="Helical" evidence="9">
    <location>
        <begin position="6"/>
        <end position="26"/>
    </location>
</feature>
<keyword evidence="11" id="KW-1185">Reference proteome</keyword>
<evidence type="ECO:0000256" key="4">
    <source>
        <dbReference type="ARBA" id="ARBA00022801"/>
    </source>
</evidence>
<dbReference type="EMBL" id="JAODAN010000001">
    <property type="protein sequence ID" value="KAK1927855.1"/>
    <property type="molecule type" value="Genomic_DNA"/>
</dbReference>
<feature type="transmembrane region" description="Helical" evidence="9">
    <location>
        <begin position="246"/>
        <end position="269"/>
    </location>
</feature>
<dbReference type="Proteomes" id="UP001182556">
    <property type="component" value="Unassembled WGS sequence"/>
</dbReference>
<evidence type="ECO:0000256" key="2">
    <source>
        <dbReference type="ARBA" id="ARBA00006859"/>
    </source>
</evidence>
<comment type="subcellular location">
    <subcellularLocation>
        <location evidence="1">Endoplasmic reticulum membrane</location>
        <topology evidence="1">Multi-pass membrane protein</topology>
    </subcellularLocation>
</comment>
<evidence type="ECO:0000313" key="11">
    <source>
        <dbReference type="Proteomes" id="UP001182556"/>
    </source>
</evidence>
<evidence type="ECO:0000256" key="1">
    <source>
        <dbReference type="ARBA" id="ARBA00004477"/>
    </source>
</evidence>
<keyword evidence="4" id="KW-0378">Hydrolase</keyword>
<evidence type="ECO:0000256" key="8">
    <source>
        <dbReference type="SAM" id="MobiDB-lite"/>
    </source>
</evidence>
<feature type="transmembrane region" description="Helical" evidence="9">
    <location>
        <begin position="290"/>
        <end position="313"/>
    </location>
</feature>
<evidence type="ECO:0000256" key="7">
    <source>
        <dbReference type="ARBA" id="ARBA00023136"/>
    </source>
</evidence>
<protein>
    <submittedName>
        <fullName evidence="10">Minor histocompatibility antigen h13</fullName>
    </submittedName>
</protein>
<sequence>MSESGLYAAYLSLGLQALTPIILGSFKSLKTPASTIARRKKAAAAASRVLTEDEEDEEDLEEETLGWADSLFFPVFGSIALVGLWALLKYFGKEWINFFLGVYFSGAGVFAFQSTFSTLINFALRMVSYKTPLYHIRITRSFKQIFHLSISLPSLLLLPLSITLPLLYMPLGRPYILSNILALSLGTATLELLKLDSFFTAFLLLGVLLIYDIFWVFATPVMVTVAKGIDAPIKLLAPKSGSASDFAMLGLGDIVIPGLVIALCLRFDLWRHVKRNPAEDTTRHSSFSRLYFWTGIVSYIIGLATTMAVMHYFRAAQPALLYLSPACTIGPLILAVIRGELSLLWSYNEGSETDKEVDETIEAPSEAAMNARKAVAAAQTETPELDEQDKEADDDVIVVEDESWMEDTKGVSTGLEASAKAKKRKGGKKK</sequence>
<name>A0AAD9FX40_PAPLA</name>
<feature type="compositionally biased region" description="Basic residues" evidence="8">
    <location>
        <begin position="420"/>
        <end position="430"/>
    </location>
</feature>
<evidence type="ECO:0000313" key="10">
    <source>
        <dbReference type="EMBL" id="KAK1927855.1"/>
    </source>
</evidence>
<dbReference type="GO" id="GO:0098553">
    <property type="term" value="C:lumenal side of endoplasmic reticulum membrane"/>
    <property type="evidence" value="ECO:0007669"/>
    <property type="project" value="TreeGrafter"/>
</dbReference>
<dbReference type="Pfam" id="PF04258">
    <property type="entry name" value="Peptidase_A22B"/>
    <property type="match status" value="1"/>
</dbReference>
<feature type="region of interest" description="Disordered" evidence="8">
    <location>
        <begin position="372"/>
        <end position="430"/>
    </location>
</feature>
<dbReference type="GO" id="GO:0042500">
    <property type="term" value="F:aspartic endopeptidase activity, intramembrane cleaving"/>
    <property type="evidence" value="ECO:0007669"/>
    <property type="project" value="InterPro"/>
</dbReference>
<feature type="compositionally biased region" description="Acidic residues" evidence="8">
    <location>
        <begin position="383"/>
        <end position="405"/>
    </location>
</feature>
<gene>
    <name evidence="10" type="ORF">DB88DRAFT_449418</name>
</gene>
<dbReference type="GO" id="GO:0098554">
    <property type="term" value="C:cytoplasmic side of endoplasmic reticulum membrane"/>
    <property type="evidence" value="ECO:0007669"/>
    <property type="project" value="TreeGrafter"/>
</dbReference>
<evidence type="ECO:0000256" key="6">
    <source>
        <dbReference type="ARBA" id="ARBA00022989"/>
    </source>
</evidence>
<dbReference type="PANTHER" id="PTHR12174">
    <property type="entry name" value="SIGNAL PEPTIDE PEPTIDASE"/>
    <property type="match status" value="1"/>
</dbReference>
<feature type="transmembrane region" description="Helical" evidence="9">
    <location>
        <begin position="145"/>
        <end position="169"/>
    </location>
</feature>
<comment type="similarity">
    <text evidence="2">Belongs to the peptidase A22B family.</text>
</comment>
<feature type="transmembrane region" description="Helical" evidence="9">
    <location>
        <begin position="319"/>
        <end position="337"/>
    </location>
</feature>
<proteinExistence type="inferred from homology"/>
<keyword evidence="6 9" id="KW-1133">Transmembrane helix</keyword>
<dbReference type="AlphaFoldDB" id="A0AAD9FX40"/>
<feature type="transmembrane region" description="Helical" evidence="9">
    <location>
        <begin position="71"/>
        <end position="92"/>
    </location>
</feature>
<feature type="transmembrane region" description="Helical" evidence="9">
    <location>
        <begin position="175"/>
        <end position="193"/>
    </location>
</feature>
<comment type="caution">
    <text evidence="10">The sequence shown here is derived from an EMBL/GenBank/DDBJ whole genome shotgun (WGS) entry which is preliminary data.</text>
</comment>
<accession>A0AAD9FX40</accession>
<reference evidence="10" key="1">
    <citation type="submission" date="2023-02" db="EMBL/GenBank/DDBJ databases">
        <title>Identification and recombinant expression of a fungal hydrolase from Papiliotrema laurentii that hydrolyzes apple cutin and clears colloidal polyester polyurethane.</title>
        <authorList>
            <consortium name="DOE Joint Genome Institute"/>
            <person name="Roman V.A."/>
            <person name="Bojanowski C."/>
            <person name="Crable B.R."/>
            <person name="Wagner D.N."/>
            <person name="Hung C.S."/>
            <person name="Nadeau L.J."/>
            <person name="Schratz L."/>
            <person name="Haridas S."/>
            <person name="Pangilinan J."/>
            <person name="Lipzen A."/>
            <person name="Na H."/>
            <person name="Yan M."/>
            <person name="Ng V."/>
            <person name="Grigoriev I.V."/>
            <person name="Spatafora J.W."/>
            <person name="Barlow D."/>
            <person name="Biffinger J."/>
            <person name="Kelley-Loughnane N."/>
            <person name="Varaljay V.A."/>
            <person name="Crookes-Goodson W.J."/>
        </authorList>
    </citation>
    <scope>NUCLEOTIDE SEQUENCE</scope>
    <source>
        <strain evidence="10">5307AH</strain>
    </source>
</reference>
<keyword evidence="3 9" id="KW-0812">Transmembrane</keyword>
<dbReference type="InterPro" id="IPR006639">
    <property type="entry name" value="Preselin/SPP"/>
</dbReference>
<dbReference type="PANTHER" id="PTHR12174:SF23">
    <property type="entry name" value="MINOR HISTOCOMPATIBILITY ANTIGEN H13"/>
    <property type="match status" value="1"/>
</dbReference>